<dbReference type="Proteomes" id="UP001523219">
    <property type="component" value="Unassembled WGS sequence"/>
</dbReference>
<feature type="domain" description="DUF397" evidence="1">
    <location>
        <begin position="6"/>
        <end position="55"/>
    </location>
</feature>
<dbReference type="InterPro" id="IPR007278">
    <property type="entry name" value="DUF397"/>
</dbReference>
<protein>
    <submittedName>
        <fullName evidence="2">DUF397 domain-containing protein</fullName>
    </submittedName>
</protein>
<name>A0ABT0Z9D3_9ACTN</name>
<evidence type="ECO:0000313" key="3">
    <source>
        <dbReference type="Proteomes" id="UP001523219"/>
    </source>
</evidence>
<evidence type="ECO:0000313" key="2">
    <source>
        <dbReference type="EMBL" id="MCN9239431.1"/>
    </source>
</evidence>
<comment type="caution">
    <text evidence="2">The sequence shown here is derived from an EMBL/GenBank/DDBJ whole genome shotgun (WGS) entry which is preliminary data.</text>
</comment>
<accession>A0ABT0Z9D3</accession>
<proteinExistence type="predicted"/>
<dbReference type="Pfam" id="PF04149">
    <property type="entry name" value="DUF397"/>
    <property type="match status" value="1"/>
</dbReference>
<organism evidence="2 3">
    <name type="scientific">Streptomyces macrolidinus</name>
    <dbReference type="NCBI Taxonomy" id="2952607"/>
    <lineage>
        <taxon>Bacteria</taxon>
        <taxon>Bacillati</taxon>
        <taxon>Actinomycetota</taxon>
        <taxon>Actinomycetes</taxon>
        <taxon>Kitasatosporales</taxon>
        <taxon>Streptomycetaceae</taxon>
        <taxon>Streptomyces</taxon>
    </lineage>
</organism>
<keyword evidence="3" id="KW-1185">Reference proteome</keyword>
<evidence type="ECO:0000259" key="1">
    <source>
        <dbReference type="Pfam" id="PF04149"/>
    </source>
</evidence>
<gene>
    <name evidence="2" type="ORF">NGF19_01295</name>
</gene>
<dbReference type="RefSeq" id="WP_252421512.1">
    <property type="nucleotide sequence ID" value="NZ_JAMWMR010000001.1"/>
</dbReference>
<reference evidence="2 3" key="1">
    <citation type="submission" date="2022-05" db="EMBL/GenBank/DDBJ databases">
        <title>Streptomyces sp. nov. RY43-2 isolated from soil of a peat swamp forest.</title>
        <authorList>
            <person name="Kanchanasin P."/>
            <person name="Tanasupawat S."/>
            <person name="Phongsopitanun W."/>
        </authorList>
    </citation>
    <scope>NUCLEOTIDE SEQUENCE [LARGE SCALE GENOMIC DNA]</scope>
    <source>
        <strain evidence="2 3">RY43-2</strain>
    </source>
</reference>
<sequence length="57" mass="6225">MHEFDFVKSSYSSTAGECVEVARNVPDVVAVRDSKAPDGPMLRLAPHAWAEFTSSLD</sequence>
<dbReference type="EMBL" id="JAMWMR010000001">
    <property type="protein sequence ID" value="MCN9239431.1"/>
    <property type="molecule type" value="Genomic_DNA"/>
</dbReference>